<proteinExistence type="predicted"/>
<gene>
    <name evidence="2" type="ORF">BCON_0193g00080</name>
</gene>
<dbReference type="AlphaFoldDB" id="A0A4Z1HZG0"/>
<accession>A0A4Z1HZG0</accession>
<sequence>MHASTHKLTSLESLNHMFLSLSRFIYVGGLGASYDHYLPYPQLLSDPANSAMAAMPIAHCPLRIDFLMSNCTGMPMAPESQNFIRSGSKSTESLTPRV</sequence>
<dbReference type="Proteomes" id="UP000297527">
    <property type="component" value="Unassembled WGS sequence"/>
</dbReference>
<protein>
    <submittedName>
        <fullName evidence="2">Uncharacterized protein</fullName>
    </submittedName>
</protein>
<evidence type="ECO:0000256" key="1">
    <source>
        <dbReference type="SAM" id="MobiDB-lite"/>
    </source>
</evidence>
<dbReference type="OrthoDB" id="10367576at2759"/>
<evidence type="ECO:0000313" key="3">
    <source>
        <dbReference type="Proteomes" id="UP000297527"/>
    </source>
</evidence>
<dbReference type="EMBL" id="PQXN01000193">
    <property type="protein sequence ID" value="TGO50047.1"/>
    <property type="molecule type" value="Genomic_DNA"/>
</dbReference>
<evidence type="ECO:0000313" key="2">
    <source>
        <dbReference type="EMBL" id="TGO50047.1"/>
    </source>
</evidence>
<comment type="caution">
    <text evidence="2">The sequence shown here is derived from an EMBL/GenBank/DDBJ whole genome shotgun (WGS) entry which is preliminary data.</text>
</comment>
<feature type="region of interest" description="Disordered" evidence="1">
    <location>
        <begin position="79"/>
        <end position="98"/>
    </location>
</feature>
<keyword evidence="3" id="KW-1185">Reference proteome</keyword>
<organism evidence="2 3">
    <name type="scientific">Botryotinia convoluta</name>
    <dbReference type="NCBI Taxonomy" id="54673"/>
    <lineage>
        <taxon>Eukaryota</taxon>
        <taxon>Fungi</taxon>
        <taxon>Dikarya</taxon>
        <taxon>Ascomycota</taxon>
        <taxon>Pezizomycotina</taxon>
        <taxon>Leotiomycetes</taxon>
        <taxon>Helotiales</taxon>
        <taxon>Sclerotiniaceae</taxon>
        <taxon>Botryotinia</taxon>
    </lineage>
</organism>
<reference evidence="2 3" key="1">
    <citation type="submission" date="2017-12" db="EMBL/GenBank/DDBJ databases">
        <title>Comparative genomics of Botrytis spp.</title>
        <authorList>
            <person name="Valero-Jimenez C.A."/>
            <person name="Tapia P."/>
            <person name="Veloso J."/>
            <person name="Silva-Moreno E."/>
            <person name="Staats M."/>
            <person name="Valdes J.H."/>
            <person name="Van Kan J.A.L."/>
        </authorList>
    </citation>
    <scope>NUCLEOTIDE SEQUENCE [LARGE SCALE GENOMIC DNA]</scope>
    <source>
        <strain evidence="2 3">MUCL11595</strain>
    </source>
</reference>
<name>A0A4Z1HZG0_9HELO</name>